<feature type="region of interest" description="Disordered" evidence="1">
    <location>
        <begin position="180"/>
        <end position="203"/>
    </location>
</feature>
<accession>A0A166ER57</accession>
<dbReference type="SUPFAM" id="SSF47090">
    <property type="entry name" value="PGBD-like"/>
    <property type="match status" value="1"/>
</dbReference>
<evidence type="ECO:0000313" key="3">
    <source>
        <dbReference type="EMBL" id="KZX16921.1"/>
    </source>
</evidence>
<reference evidence="3 4" key="1">
    <citation type="submission" date="2016-04" db="EMBL/GenBank/DDBJ databases">
        <title>Genome sequence of Methanobrevibacter cuticularis DSM 11139.</title>
        <authorList>
            <person name="Poehlein A."/>
            <person name="Seedorf H."/>
            <person name="Daniel R."/>
        </authorList>
    </citation>
    <scope>NUCLEOTIDE SEQUENCE [LARGE SCALE GENOMIC DNA]</scope>
    <source>
        <strain evidence="3 4">DSM 11139</strain>
    </source>
</reference>
<organism evidence="3 4">
    <name type="scientific">Methanobrevibacter cuticularis</name>
    <dbReference type="NCBI Taxonomy" id="47311"/>
    <lineage>
        <taxon>Archaea</taxon>
        <taxon>Methanobacteriati</taxon>
        <taxon>Methanobacteriota</taxon>
        <taxon>Methanomada group</taxon>
        <taxon>Methanobacteria</taxon>
        <taxon>Methanobacteriales</taxon>
        <taxon>Methanobacteriaceae</taxon>
        <taxon>Methanobrevibacter</taxon>
    </lineage>
</organism>
<dbReference type="Proteomes" id="UP000077275">
    <property type="component" value="Unassembled WGS sequence"/>
</dbReference>
<comment type="caution">
    <text evidence="3">The sequence shown here is derived from an EMBL/GenBank/DDBJ whole genome shotgun (WGS) entry which is preliminary data.</text>
</comment>
<gene>
    <name evidence="3" type="primary">sleB</name>
    <name evidence="3" type="ORF">MBCUT_04720</name>
</gene>
<feature type="region of interest" description="Disordered" evidence="1">
    <location>
        <begin position="123"/>
        <end position="168"/>
    </location>
</feature>
<protein>
    <submittedName>
        <fullName evidence="3">Spore cortex-lytic enzyme</fullName>
    </submittedName>
</protein>
<evidence type="ECO:0000259" key="2">
    <source>
        <dbReference type="Pfam" id="PF01471"/>
    </source>
</evidence>
<dbReference type="PATRIC" id="fig|47311.3.peg.546"/>
<dbReference type="InterPro" id="IPR002477">
    <property type="entry name" value="Peptidoglycan-bd-like"/>
</dbReference>
<evidence type="ECO:0000256" key="1">
    <source>
        <dbReference type="SAM" id="MobiDB-lite"/>
    </source>
</evidence>
<dbReference type="InterPro" id="IPR036366">
    <property type="entry name" value="PGBDSf"/>
</dbReference>
<feature type="domain" description="Peptidoglycan binding-like" evidence="2">
    <location>
        <begin position="54"/>
        <end position="108"/>
    </location>
</feature>
<dbReference type="RefSeq" id="WP_067258440.1">
    <property type="nucleotide sequence ID" value="NZ_LWMW01000084.1"/>
</dbReference>
<evidence type="ECO:0000313" key="4">
    <source>
        <dbReference type="Proteomes" id="UP000077275"/>
    </source>
</evidence>
<dbReference type="OrthoDB" id="81943at2157"/>
<dbReference type="AlphaFoldDB" id="A0A166ER57"/>
<sequence>MHYAVFIICVAFSMVAISAAQEMPNTKNDTSSEINEVSKNSNAVNNTIKIGDKGTKVVSLQKILYKHGYYYGKIDGDFGPYTHKAVKILQSDNGLKTDGIVGKVTISVIKKLYSTDNDFKGILSNSKTTKSTDNSLSKKNNLVSNKDSSLSKKNNLVSNKDSSLSKKNSLASNKDNLISKKNNSVYNSSSSEKTHSQESSYDKSQSSRFTITIKSLPSAGGTGLPYVWTTNTWVDYCPLCGKYECLLINPKGVYESELTCKYCGADYCGSSGKDKAYKSRATLIRA</sequence>
<name>A0A166ER57_9EURY</name>
<keyword evidence="4" id="KW-1185">Reference proteome</keyword>
<dbReference type="Pfam" id="PF01471">
    <property type="entry name" value="PG_binding_1"/>
    <property type="match status" value="1"/>
</dbReference>
<dbReference type="Gene3D" id="1.10.101.10">
    <property type="entry name" value="PGBD-like superfamily/PGBD"/>
    <property type="match status" value="1"/>
</dbReference>
<proteinExistence type="predicted"/>
<dbReference type="EMBL" id="LWMW01000084">
    <property type="protein sequence ID" value="KZX16921.1"/>
    <property type="molecule type" value="Genomic_DNA"/>
</dbReference>
<dbReference type="InterPro" id="IPR036365">
    <property type="entry name" value="PGBD-like_sf"/>
</dbReference>